<dbReference type="Proteomes" id="UP000216789">
    <property type="component" value="Unassembled WGS sequence"/>
</dbReference>
<feature type="region of interest" description="Disordered" evidence="1">
    <location>
        <begin position="295"/>
        <end position="322"/>
    </location>
</feature>
<sequence length="322" mass="34543">MSRKNNGSMKQIGSSHRGRRGKIKDNPNPETSDGEKTSILSMNISDIGKALRASSSKTSKKADLPAEWNVRANLLPRSIVTLNRDRAIKYLLSYVLIVVVVAAIAISAGMAVRVSWADHRVEEAQAKTLSLQKEKAKFKDVEDTLNSLSDSQRSRIAALYDEMDWMKVVDSLNGALPAGGQYTNLSLSSFQIGGSDASSHSATSSVWSGNGVISVDFTVLSPDFISAKDFIGNFAAIPTYKTGYVSSITENSDENGTTYTYTGTVSLKMDTNTTSRSDNAAGADEANRALQQQLRDSLNKAAAGESTDTTDSATATDETSNE</sequence>
<feature type="transmembrane region" description="Helical" evidence="2">
    <location>
        <begin position="91"/>
        <end position="112"/>
    </location>
</feature>
<feature type="compositionally biased region" description="Low complexity" evidence="1">
    <location>
        <begin position="301"/>
        <end position="322"/>
    </location>
</feature>
<evidence type="ECO:0000256" key="2">
    <source>
        <dbReference type="SAM" id="Phobius"/>
    </source>
</evidence>
<feature type="region of interest" description="Disordered" evidence="1">
    <location>
        <begin position="1"/>
        <end position="39"/>
    </location>
</feature>
<evidence type="ECO:0000313" key="3">
    <source>
        <dbReference type="EMBL" id="PAC73071.1"/>
    </source>
</evidence>
<feature type="compositionally biased region" description="Polar residues" evidence="1">
    <location>
        <begin position="1"/>
        <end position="14"/>
    </location>
</feature>
<evidence type="ECO:0000313" key="4">
    <source>
        <dbReference type="Proteomes" id="UP000216789"/>
    </source>
</evidence>
<dbReference type="AlphaFoldDB" id="A0A267WKA9"/>
<reference evidence="3 4" key="1">
    <citation type="journal article" date="2017" name="ISME J.">
        <title>Unveiling bifidobacterial biogeography across the mammalian branch of the tree of life.</title>
        <authorList>
            <person name="Milani C."/>
            <person name="Mangifesta M."/>
            <person name="Mancabelli L."/>
            <person name="Lugli G.A."/>
            <person name="James K."/>
            <person name="Duranti S."/>
            <person name="Turroni F."/>
            <person name="Ferrario C."/>
            <person name="Ossiprandi M.C."/>
            <person name="van Sinderen D."/>
            <person name="Ventura M."/>
        </authorList>
    </citation>
    <scope>NUCLEOTIDE SEQUENCE [LARGE SCALE GENOMIC DNA]</scope>
    <source>
        <strain evidence="3 4">1E</strain>
    </source>
</reference>
<keyword evidence="2" id="KW-0472">Membrane</keyword>
<organism evidence="3 4">
    <name type="scientific">Bifidobacterium pseudocatenulatum</name>
    <dbReference type="NCBI Taxonomy" id="28026"/>
    <lineage>
        <taxon>Bacteria</taxon>
        <taxon>Bacillati</taxon>
        <taxon>Actinomycetota</taxon>
        <taxon>Actinomycetes</taxon>
        <taxon>Bifidobacteriales</taxon>
        <taxon>Bifidobacteriaceae</taxon>
        <taxon>Bifidobacterium</taxon>
    </lineage>
</organism>
<keyword evidence="2" id="KW-0812">Transmembrane</keyword>
<name>A0A267WKA9_BIFPS</name>
<comment type="caution">
    <text evidence="3">The sequence shown here is derived from an EMBL/GenBank/DDBJ whole genome shotgun (WGS) entry which is preliminary data.</text>
</comment>
<accession>A0A267WKA9</accession>
<keyword evidence="2" id="KW-1133">Transmembrane helix</keyword>
<gene>
    <name evidence="3" type="ORF">BPS1E_1545</name>
</gene>
<protein>
    <submittedName>
        <fullName evidence="3">Uncharacterized protein</fullName>
    </submittedName>
</protein>
<dbReference type="EMBL" id="MNLB01000009">
    <property type="protein sequence ID" value="PAC73071.1"/>
    <property type="molecule type" value="Genomic_DNA"/>
</dbReference>
<evidence type="ECO:0000256" key="1">
    <source>
        <dbReference type="SAM" id="MobiDB-lite"/>
    </source>
</evidence>
<proteinExistence type="predicted"/>
<dbReference type="RefSeq" id="WP_095279822.1">
    <property type="nucleotide sequence ID" value="NZ_MNLB01000009.1"/>
</dbReference>